<accession>A0A2P2KD09</accession>
<reference evidence="3" key="1">
    <citation type="submission" date="2018-02" db="EMBL/GenBank/DDBJ databases">
        <title>Rhizophora mucronata_Transcriptome.</title>
        <authorList>
            <person name="Meera S.P."/>
            <person name="Sreeshan A."/>
            <person name="Augustine A."/>
        </authorList>
    </citation>
    <scope>NUCLEOTIDE SEQUENCE</scope>
    <source>
        <tissue evidence="3">Leaf</tissue>
    </source>
</reference>
<evidence type="ECO:0008006" key="4">
    <source>
        <dbReference type="Google" id="ProtNLM"/>
    </source>
</evidence>
<keyword evidence="1" id="KW-0812">Transmembrane</keyword>
<dbReference type="InterPro" id="IPR008637">
    <property type="entry name" value="HR_lesion"/>
</dbReference>
<evidence type="ECO:0000313" key="3">
    <source>
        <dbReference type="EMBL" id="MBX03624.1"/>
    </source>
</evidence>
<proteinExistence type="predicted"/>
<name>A0A2P2KD09_RHIMU</name>
<feature type="signal peptide" evidence="2">
    <location>
        <begin position="1"/>
        <end position="22"/>
    </location>
</feature>
<sequence length="158" mass="17567">MAFLSFVGRVLFASVFVLSAWQQFNDFGIDGGPAGKSLAPKFRVFSKHVSLRTGLQIPPFEMKYAVAAAISMKGVGGLFFIFGSSLGAHLLLLHQAIFTPILYDFYNYDPSKKEFNQLFAQFTQNLALFGALLFYIGMANSIPRRQRKKKAAPKSKTI</sequence>
<dbReference type="EMBL" id="GGEC01023140">
    <property type="protein sequence ID" value="MBX03624.1"/>
    <property type="molecule type" value="Transcribed_RNA"/>
</dbReference>
<evidence type="ECO:0000256" key="1">
    <source>
        <dbReference type="SAM" id="Phobius"/>
    </source>
</evidence>
<feature type="chain" id="PRO_5015152363" description="HR-like lesion-inducer" evidence="2">
    <location>
        <begin position="23"/>
        <end position="158"/>
    </location>
</feature>
<dbReference type="AlphaFoldDB" id="A0A2P2KD09"/>
<organism evidence="3">
    <name type="scientific">Rhizophora mucronata</name>
    <name type="common">Asiatic mangrove</name>
    <dbReference type="NCBI Taxonomy" id="61149"/>
    <lineage>
        <taxon>Eukaryota</taxon>
        <taxon>Viridiplantae</taxon>
        <taxon>Streptophyta</taxon>
        <taxon>Embryophyta</taxon>
        <taxon>Tracheophyta</taxon>
        <taxon>Spermatophyta</taxon>
        <taxon>Magnoliopsida</taxon>
        <taxon>eudicotyledons</taxon>
        <taxon>Gunneridae</taxon>
        <taxon>Pentapetalae</taxon>
        <taxon>rosids</taxon>
        <taxon>fabids</taxon>
        <taxon>Malpighiales</taxon>
        <taxon>Rhizophoraceae</taxon>
        <taxon>Rhizophora</taxon>
    </lineage>
</organism>
<dbReference type="Pfam" id="PF05514">
    <property type="entry name" value="HR_lesion"/>
    <property type="match status" value="1"/>
</dbReference>
<keyword evidence="1" id="KW-0472">Membrane</keyword>
<keyword evidence="1" id="KW-1133">Transmembrane helix</keyword>
<feature type="transmembrane region" description="Helical" evidence="1">
    <location>
        <begin position="118"/>
        <end position="139"/>
    </location>
</feature>
<evidence type="ECO:0000256" key="2">
    <source>
        <dbReference type="SAM" id="SignalP"/>
    </source>
</evidence>
<keyword evidence="2" id="KW-0732">Signal</keyword>
<dbReference type="PANTHER" id="PTHR31474:SF1">
    <property type="entry name" value="EXPRESSED PROTEIN"/>
    <property type="match status" value="1"/>
</dbReference>
<protein>
    <recommendedName>
        <fullName evidence="4">HR-like lesion-inducer</fullName>
    </recommendedName>
</protein>
<dbReference type="PANTHER" id="PTHR31474">
    <property type="entry name" value="HR-LIKE LESION-INDUCER"/>
    <property type="match status" value="1"/>
</dbReference>